<dbReference type="InterPro" id="IPR013783">
    <property type="entry name" value="Ig-like_fold"/>
</dbReference>
<dbReference type="AlphaFoldDB" id="A0A2G9RBB1"/>
<evidence type="ECO:0000313" key="6">
    <source>
        <dbReference type="Proteomes" id="UP000228934"/>
    </source>
</evidence>
<evidence type="ECO:0000256" key="2">
    <source>
        <dbReference type="ARBA" id="ARBA00023157"/>
    </source>
</evidence>
<dbReference type="GO" id="GO:0007166">
    <property type="term" value="P:cell surface receptor signaling pathway"/>
    <property type="evidence" value="ECO:0007669"/>
    <property type="project" value="TreeGrafter"/>
</dbReference>
<protein>
    <recommendedName>
        <fullName evidence="4">Ig-like domain-containing protein</fullName>
    </recommendedName>
</protein>
<dbReference type="OrthoDB" id="10012075at2759"/>
<reference evidence="6" key="1">
    <citation type="journal article" date="2017" name="Nat. Commun.">
        <title>The North American bullfrog draft genome provides insight into hormonal regulation of long noncoding RNA.</title>
        <authorList>
            <person name="Hammond S.A."/>
            <person name="Warren R.L."/>
            <person name="Vandervalk B.P."/>
            <person name="Kucuk E."/>
            <person name="Khan H."/>
            <person name="Gibb E.A."/>
            <person name="Pandoh P."/>
            <person name="Kirk H."/>
            <person name="Zhao Y."/>
            <person name="Jones M."/>
            <person name="Mungall A.J."/>
            <person name="Coope R."/>
            <person name="Pleasance S."/>
            <person name="Moore R.A."/>
            <person name="Holt R.A."/>
            <person name="Round J.M."/>
            <person name="Ohora S."/>
            <person name="Walle B.V."/>
            <person name="Veldhoen N."/>
            <person name="Helbing C.C."/>
            <person name="Birol I."/>
        </authorList>
    </citation>
    <scope>NUCLEOTIDE SEQUENCE [LARGE SCALE GENOMIC DNA]</scope>
</reference>
<dbReference type="InterPro" id="IPR050488">
    <property type="entry name" value="Ig_Fc_receptor"/>
</dbReference>
<keyword evidence="3" id="KW-0812">Transmembrane</keyword>
<proteinExistence type="predicted"/>
<dbReference type="Pfam" id="PF13895">
    <property type="entry name" value="Ig_2"/>
    <property type="match status" value="4"/>
</dbReference>
<evidence type="ECO:0000259" key="4">
    <source>
        <dbReference type="PROSITE" id="PS50835"/>
    </source>
</evidence>
<name>A0A2G9RBB1_AQUCT</name>
<keyword evidence="3" id="KW-0472">Membrane</keyword>
<feature type="domain" description="Ig-like" evidence="4">
    <location>
        <begin position="151"/>
        <end position="233"/>
    </location>
</feature>
<dbReference type="InterPro" id="IPR036179">
    <property type="entry name" value="Ig-like_dom_sf"/>
</dbReference>
<evidence type="ECO:0000256" key="3">
    <source>
        <dbReference type="SAM" id="Phobius"/>
    </source>
</evidence>
<keyword evidence="6" id="KW-1185">Reference proteome</keyword>
<evidence type="ECO:0000256" key="1">
    <source>
        <dbReference type="ARBA" id="ARBA00022729"/>
    </source>
</evidence>
<dbReference type="InterPro" id="IPR007110">
    <property type="entry name" value="Ig-like_dom"/>
</dbReference>
<feature type="domain" description="Ig-like" evidence="4">
    <location>
        <begin position="1"/>
        <end position="59"/>
    </location>
</feature>
<dbReference type="SUPFAM" id="SSF48726">
    <property type="entry name" value="Immunoglobulin"/>
    <property type="match status" value="5"/>
</dbReference>
<feature type="domain" description="Ig-like" evidence="4">
    <location>
        <begin position="239"/>
        <end position="320"/>
    </location>
</feature>
<dbReference type="GO" id="GO:0009897">
    <property type="term" value="C:external side of plasma membrane"/>
    <property type="evidence" value="ECO:0007669"/>
    <property type="project" value="TreeGrafter"/>
</dbReference>
<dbReference type="EMBL" id="KV957129">
    <property type="protein sequence ID" value="PIO25172.1"/>
    <property type="molecule type" value="Genomic_DNA"/>
</dbReference>
<dbReference type="Gene3D" id="2.60.40.10">
    <property type="entry name" value="Immunoglobulins"/>
    <property type="match status" value="5"/>
</dbReference>
<sequence>MTCNLRSPIPTDMSYTWYKDNNLINTGQSFVIINARTGDSGNYQCKGTKTEISDPVRLDVIYGYVILQAPIYVHEGDNVTLKCHHYPGYSGGQTIFYKDNTVTRDWGSDPELHIYNINLAESKVYKCTKKVLNYETSSEASIPIKELFTTPEIKVTPFPVLEGDNVTVTCHTNVSPYRPETELQFAFHKAEQNVQRFGSSDQYGFQSAKLENSGEYYCEVSGRMRVKRSKELNIEINEPFTQSEIIMTPNQMTEGDNMTLTCHTIRSELIPDTGLEFAFYRDGQNVQGFSLFNQYEVHSAETKHSGSYSCKVTFSTNKLTRSSKELYIQIQELFSTPEIEMIPVLVSEGNQMILKCNTIVIRNNTELQFAFYKNIQKIQEFNSSHQYVVRSAHLEDSGNYYCEVRTLTSNVKKKSEELNVDLQGVFQGGIQNMIRLILSGLLLITCFLFIFYHIKFIKSLEPASKGPRSPRL</sequence>
<dbReference type="GO" id="GO:0006955">
    <property type="term" value="P:immune response"/>
    <property type="evidence" value="ECO:0007669"/>
    <property type="project" value="TreeGrafter"/>
</dbReference>
<organism evidence="5 6">
    <name type="scientific">Aquarana catesbeiana</name>
    <name type="common">American bullfrog</name>
    <name type="synonym">Rana catesbeiana</name>
    <dbReference type="NCBI Taxonomy" id="8400"/>
    <lineage>
        <taxon>Eukaryota</taxon>
        <taxon>Metazoa</taxon>
        <taxon>Chordata</taxon>
        <taxon>Craniata</taxon>
        <taxon>Vertebrata</taxon>
        <taxon>Euteleostomi</taxon>
        <taxon>Amphibia</taxon>
        <taxon>Batrachia</taxon>
        <taxon>Anura</taxon>
        <taxon>Neobatrachia</taxon>
        <taxon>Ranoidea</taxon>
        <taxon>Ranidae</taxon>
        <taxon>Aquarana</taxon>
    </lineage>
</organism>
<keyword evidence="1" id="KW-0732">Signal</keyword>
<evidence type="ECO:0000313" key="5">
    <source>
        <dbReference type="EMBL" id="PIO25172.1"/>
    </source>
</evidence>
<feature type="transmembrane region" description="Helical" evidence="3">
    <location>
        <begin position="433"/>
        <end position="454"/>
    </location>
</feature>
<keyword evidence="3" id="KW-1133">Transmembrane helix</keyword>
<gene>
    <name evidence="5" type="ORF">AB205_0073890</name>
</gene>
<dbReference type="Proteomes" id="UP000228934">
    <property type="component" value="Unassembled WGS sequence"/>
</dbReference>
<dbReference type="GO" id="GO:0004888">
    <property type="term" value="F:transmembrane signaling receptor activity"/>
    <property type="evidence" value="ECO:0007669"/>
    <property type="project" value="TreeGrafter"/>
</dbReference>
<keyword evidence="2" id="KW-1015">Disulfide bond</keyword>
<dbReference type="PANTHER" id="PTHR11481:SF64">
    <property type="entry name" value="FC RECEPTOR-LIKE PROTEIN 4"/>
    <property type="match status" value="1"/>
</dbReference>
<accession>A0A2G9RBB1</accession>
<dbReference type="PANTHER" id="PTHR11481">
    <property type="entry name" value="IMMUNOGLOBULIN FC RECEPTOR"/>
    <property type="match status" value="1"/>
</dbReference>
<dbReference type="PROSITE" id="PS50835">
    <property type="entry name" value="IG_LIKE"/>
    <property type="match status" value="4"/>
</dbReference>
<dbReference type="SMART" id="SM00408">
    <property type="entry name" value="IGc2"/>
    <property type="match status" value="4"/>
</dbReference>
<feature type="domain" description="Ig-like" evidence="4">
    <location>
        <begin position="337"/>
        <end position="419"/>
    </location>
</feature>
<dbReference type="InterPro" id="IPR003598">
    <property type="entry name" value="Ig_sub2"/>
</dbReference>
<dbReference type="SMART" id="SM00409">
    <property type="entry name" value="IG"/>
    <property type="match status" value="5"/>
</dbReference>
<dbReference type="InterPro" id="IPR003599">
    <property type="entry name" value="Ig_sub"/>
</dbReference>